<comment type="caution">
    <text evidence="2">The sequence shown here is derived from an EMBL/GenBank/DDBJ whole genome shotgun (WGS) entry which is preliminary data.</text>
</comment>
<dbReference type="Proteomes" id="UP001054945">
    <property type="component" value="Unassembled WGS sequence"/>
</dbReference>
<evidence type="ECO:0000256" key="1">
    <source>
        <dbReference type="SAM" id="MobiDB-lite"/>
    </source>
</evidence>
<evidence type="ECO:0000313" key="2">
    <source>
        <dbReference type="EMBL" id="GIX83711.1"/>
    </source>
</evidence>
<feature type="region of interest" description="Disordered" evidence="1">
    <location>
        <begin position="56"/>
        <end position="95"/>
    </location>
</feature>
<dbReference type="EMBL" id="BPLR01020897">
    <property type="protein sequence ID" value="GIX83711.1"/>
    <property type="molecule type" value="Genomic_DNA"/>
</dbReference>
<proteinExistence type="predicted"/>
<accession>A0AAV4NJ04</accession>
<reference evidence="2 3" key="1">
    <citation type="submission" date="2021-06" db="EMBL/GenBank/DDBJ databases">
        <title>Caerostris extrusa draft genome.</title>
        <authorList>
            <person name="Kono N."/>
            <person name="Arakawa K."/>
        </authorList>
    </citation>
    <scope>NUCLEOTIDE SEQUENCE [LARGE SCALE GENOMIC DNA]</scope>
</reference>
<feature type="compositionally biased region" description="Polar residues" evidence="1">
    <location>
        <begin position="68"/>
        <end position="80"/>
    </location>
</feature>
<evidence type="ECO:0000313" key="3">
    <source>
        <dbReference type="Proteomes" id="UP001054945"/>
    </source>
</evidence>
<keyword evidence="3" id="KW-1185">Reference proteome</keyword>
<protein>
    <submittedName>
        <fullName evidence="2">Uncharacterized protein</fullName>
    </submittedName>
</protein>
<dbReference type="AlphaFoldDB" id="A0AAV4NJ04"/>
<sequence length="95" mass="10647">MSPSMILINPSENNFSELSEQNLITEEQPTQAPPVKLNPALLTRNVFLTLNIKTEPPLPSHVKRRSNSSEQVQISSVNRSSAEDMPLDTFTKELE</sequence>
<name>A0AAV4NJ04_CAEEX</name>
<organism evidence="2 3">
    <name type="scientific">Caerostris extrusa</name>
    <name type="common">Bark spider</name>
    <name type="synonym">Caerostris bankana</name>
    <dbReference type="NCBI Taxonomy" id="172846"/>
    <lineage>
        <taxon>Eukaryota</taxon>
        <taxon>Metazoa</taxon>
        <taxon>Ecdysozoa</taxon>
        <taxon>Arthropoda</taxon>
        <taxon>Chelicerata</taxon>
        <taxon>Arachnida</taxon>
        <taxon>Araneae</taxon>
        <taxon>Araneomorphae</taxon>
        <taxon>Entelegynae</taxon>
        <taxon>Araneoidea</taxon>
        <taxon>Araneidae</taxon>
        <taxon>Caerostris</taxon>
    </lineage>
</organism>
<gene>
    <name evidence="2" type="ORF">CEXT_404111</name>
</gene>